<evidence type="ECO:0000313" key="2">
    <source>
        <dbReference type="Proteomes" id="UP000814033"/>
    </source>
</evidence>
<comment type="caution">
    <text evidence="1">The sequence shown here is derived from an EMBL/GenBank/DDBJ whole genome shotgun (WGS) entry which is preliminary data.</text>
</comment>
<accession>A0ACB8R3F9</accession>
<proteinExistence type="predicted"/>
<name>A0ACB8R3F9_9AGAM</name>
<reference evidence="1" key="1">
    <citation type="submission" date="2021-02" db="EMBL/GenBank/DDBJ databases">
        <authorList>
            <consortium name="DOE Joint Genome Institute"/>
            <person name="Ahrendt S."/>
            <person name="Looney B.P."/>
            <person name="Miyauchi S."/>
            <person name="Morin E."/>
            <person name="Drula E."/>
            <person name="Courty P.E."/>
            <person name="Chicoki N."/>
            <person name="Fauchery L."/>
            <person name="Kohler A."/>
            <person name="Kuo A."/>
            <person name="Labutti K."/>
            <person name="Pangilinan J."/>
            <person name="Lipzen A."/>
            <person name="Riley R."/>
            <person name="Andreopoulos W."/>
            <person name="He G."/>
            <person name="Johnson J."/>
            <person name="Barry K.W."/>
            <person name="Grigoriev I.V."/>
            <person name="Nagy L."/>
            <person name="Hibbett D."/>
            <person name="Henrissat B."/>
            <person name="Matheny P.B."/>
            <person name="Labbe J."/>
            <person name="Martin F."/>
        </authorList>
    </citation>
    <scope>NUCLEOTIDE SEQUENCE</scope>
    <source>
        <strain evidence="1">FP105234-sp</strain>
    </source>
</reference>
<evidence type="ECO:0000313" key="1">
    <source>
        <dbReference type="EMBL" id="KAI0038280.1"/>
    </source>
</evidence>
<dbReference type="Proteomes" id="UP000814033">
    <property type="component" value="Unassembled WGS sequence"/>
</dbReference>
<gene>
    <name evidence="1" type="ORF">FA95DRAFT_1613506</name>
</gene>
<reference evidence="1" key="2">
    <citation type="journal article" date="2022" name="New Phytol.">
        <title>Evolutionary transition to the ectomycorrhizal habit in the genomes of a hyperdiverse lineage of mushroom-forming fungi.</title>
        <authorList>
            <person name="Looney B."/>
            <person name="Miyauchi S."/>
            <person name="Morin E."/>
            <person name="Drula E."/>
            <person name="Courty P.E."/>
            <person name="Kohler A."/>
            <person name="Kuo A."/>
            <person name="LaButti K."/>
            <person name="Pangilinan J."/>
            <person name="Lipzen A."/>
            <person name="Riley R."/>
            <person name="Andreopoulos W."/>
            <person name="He G."/>
            <person name="Johnson J."/>
            <person name="Nolan M."/>
            <person name="Tritt A."/>
            <person name="Barry K.W."/>
            <person name="Grigoriev I.V."/>
            <person name="Nagy L.G."/>
            <person name="Hibbett D."/>
            <person name="Henrissat B."/>
            <person name="Matheny P.B."/>
            <person name="Labbe J."/>
            <person name="Martin F.M."/>
        </authorList>
    </citation>
    <scope>NUCLEOTIDE SEQUENCE</scope>
    <source>
        <strain evidence="1">FP105234-sp</strain>
    </source>
</reference>
<keyword evidence="2" id="KW-1185">Reference proteome</keyword>
<dbReference type="EMBL" id="MU276543">
    <property type="protein sequence ID" value="KAI0038280.1"/>
    <property type="molecule type" value="Genomic_DNA"/>
</dbReference>
<sequence length="524" mass="59395">MTLPVPFLPGIDSILIRPEYFEAADATLNFSEHVMKPPSKPVADVDDETALEEPFKSPSWTALKKLFERVKTTDSVRSGFILTGHPGIGKTLCLYFLLCLRLLAGRPTLFQHTADCVFRYRSTGVTQINFSDHPSLYNLPDGTWILVDSNRQVKDVHKCLMESKGFIVQASLPRVERMKWRSKGCVSTFIMRPWSLAELIVGQTCIEGQLRSSEAEIESFGRKYQPSARLVYTQSRRASAYEEELVTAVACLTLTILQDVIRSTRGLHFPEEDNVSHRILLVKPGATRGVAAASVPTAHLVRTVMDRLPLQQSEDRDQLYKLCLSDWHIRAAAQTAFAHDMLSQGGVWEVWPMTRDLSQTLCHWRSDPSDRLAENASYLRLGDRDDRQYVDIQKSTKRPSRGNIAPFSVTIYPSDYNRDLVGERTYSRLQSSSAAMFDSFMYDRSSETATVFEVTDRNPHDVKAQGLRWLRGHGVKRFRYIAITTHGTPVDFIVQPDEAEKDPINIDAMTTEVWVLSVKSLKQE</sequence>
<protein>
    <submittedName>
        <fullName evidence="1">Uncharacterized protein</fullName>
    </submittedName>
</protein>
<organism evidence="1 2">
    <name type="scientific">Auriscalpium vulgare</name>
    <dbReference type="NCBI Taxonomy" id="40419"/>
    <lineage>
        <taxon>Eukaryota</taxon>
        <taxon>Fungi</taxon>
        <taxon>Dikarya</taxon>
        <taxon>Basidiomycota</taxon>
        <taxon>Agaricomycotina</taxon>
        <taxon>Agaricomycetes</taxon>
        <taxon>Russulales</taxon>
        <taxon>Auriscalpiaceae</taxon>
        <taxon>Auriscalpium</taxon>
    </lineage>
</organism>